<evidence type="ECO:0000256" key="6">
    <source>
        <dbReference type="ARBA" id="ARBA00044538"/>
    </source>
</evidence>
<dbReference type="RefSeq" id="WP_161921475.1">
    <property type="nucleotide sequence ID" value="NZ_JAACYS010000070.1"/>
</dbReference>
<dbReference type="InterPro" id="IPR007422">
    <property type="entry name" value="Peptidase_Prp"/>
</dbReference>
<dbReference type="InterPro" id="IPR036764">
    <property type="entry name" value="Peptidase_Prp_sf"/>
</dbReference>
<evidence type="ECO:0000256" key="3">
    <source>
        <dbReference type="ARBA" id="ARBA00022801"/>
    </source>
</evidence>
<reference evidence="7 8" key="1">
    <citation type="submission" date="2020-01" db="EMBL/GenBank/DDBJ databases">
        <title>A novel Bacillus sp. from Pasinler.</title>
        <authorList>
            <person name="Adiguzel A."/>
            <person name="Ay H."/>
            <person name="Baltaci M.O."/>
        </authorList>
    </citation>
    <scope>NUCLEOTIDE SEQUENCE [LARGE SCALE GENOMIC DNA]</scope>
    <source>
        <strain evidence="7 8">P1</strain>
    </source>
</reference>
<dbReference type="CDD" id="cd16332">
    <property type="entry name" value="Prp-like"/>
    <property type="match status" value="1"/>
</dbReference>
<keyword evidence="8" id="KW-1185">Reference proteome</keyword>
<dbReference type="SUPFAM" id="SSF118010">
    <property type="entry name" value="TM1457-like"/>
    <property type="match status" value="1"/>
</dbReference>
<accession>A0ABX0A5C1</accession>
<evidence type="ECO:0000313" key="7">
    <source>
        <dbReference type="EMBL" id="NCU18646.1"/>
    </source>
</evidence>
<keyword evidence="3" id="KW-0378">Hydrolase</keyword>
<dbReference type="EMBL" id="JAACYS010000070">
    <property type="protein sequence ID" value="NCU18646.1"/>
    <property type="molecule type" value="Genomic_DNA"/>
</dbReference>
<evidence type="ECO:0000256" key="1">
    <source>
        <dbReference type="ARBA" id="ARBA00022517"/>
    </source>
</evidence>
<dbReference type="PANTHER" id="PTHR39178">
    <property type="entry name" value="HYPOTHETICAL RIBOSOME-ASSOCIATED PROTEIN"/>
    <property type="match status" value="1"/>
</dbReference>
<sequence>MINVTIVRKSDGQISSFTVEGHANFDKYGSDIVCAGVSAVTFGAINAVEALTDCIPTVEQGGEGGYLHCELPDDLSAEVEEKVQLLLSGMLVSLQTIEESYGDYIKITFK</sequence>
<dbReference type="GO" id="GO:0008233">
    <property type="term" value="F:peptidase activity"/>
    <property type="evidence" value="ECO:0007669"/>
    <property type="project" value="UniProtKB-KW"/>
</dbReference>
<name>A0ABX0A5C1_9BACI</name>
<gene>
    <name evidence="7" type="ORF">GW534_13115</name>
</gene>
<dbReference type="PANTHER" id="PTHR39178:SF1">
    <property type="entry name" value="RIBOSOMAL-PROCESSING CYSTEINE PROTEASE PRP"/>
    <property type="match status" value="1"/>
</dbReference>
<comment type="caution">
    <text evidence="7">The sequence shown here is derived from an EMBL/GenBank/DDBJ whole genome shotgun (WGS) entry which is preliminary data.</text>
</comment>
<keyword evidence="2 7" id="KW-0645">Protease</keyword>
<evidence type="ECO:0000256" key="2">
    <source>
        <dbReference type="ARBA" id="ARBA00022670"/>
    </source>
</evidence>
<organism evidence="7 8">
    <name type="scientific">Pallidibacillus pasinlerensis</name>
    <dbReference type="NCBI Taxonomy" id="2703818"/>
    <lineage>
        <taxon>Bacteria</taxon>
        <taxon>Bacillati</taxon>
        <taxon>Bacillota</taxon>
        <taxon>Bacilli</taxon>
        <taxon>Bacillales</taxon>
        <taxon>Bacillaceae</taxon>
        <taxon>Pallidibacillus</taxon>
    </lineage>
</organism>
<evidence type="ECO:0000256" key="5">
    <source>
        <dbReference type="ARBA" id="ARBA00044503"/>
    </source>
</evidence>
<comment type="similarity">
    <text evidence="5">Belongs to the Prp family.</text>
</comment>
<dbReference type="NCBIfam" id="NF011126">
    <property type="entry name" value="PRK14553.1-6"/>
    <property type="match status" value="1"/>
</dbReference>
<dbReference type="Gene3D" id="3.30.70.1490">
    <property type="entry name" value="Cysteine protease Prp"/>
    <property type="match status" value="1"/>
</dbReference>
<dbReference type="GO" id="GO:0006508">
    <property type="term" value="P:proteolysis"/>
    <property type="evidence" value="ECO:0007669"/>
    <property type="project" value="UniProtKB-KW"/>
</dbReference>
<evidence type="ECO:0000256" key="4">
    <source>
        <dbReference type="ARBA" id="ARBA00022807"/>
    </source>
</evidence>
<dbReference type="Proteomes" id="UP000743899">
    <property type="component" value="Unassembled WGS sequence"/>
</dbReference>
<protein>
    <recommendedName>
        <fullName evidence="6">Ribosomal processing cysteine protease Prp</fullName>
    </recommendedName>
</protein>
<dbReference type="Pfam" id="PF04327">
    <property type="entry name" value="Peptidase_Prp"/>
    <property type="match status" value="1"/>
</dbReference>
<evidence type="ECO:0000313" key="8">
    <source>
        <dbReference type="Proteomes" id="UP000743899"/>
    </source>
</evidence>
<proteinExistence type="inferred from homology"/>
<keyword evidence="1" id="KW-0690">Ribosome biogenesis</keyword>
<keyword evidence="4" id="KW-0788">Thiol protease</keyword>